<dbReference type="EMBL" id="JASNQZ010000001">
    <property type="protein sequence ID" value="KAL0961018.1"/>
    <property type="molecule type" value="Genomic_DNA"/>
</dbReference>
<accession>A0ABR3K113</accession>
<evidence type="ECO:0000313" key="1">
    <source>
        <dbReference type="EMBL" id="KAL0961018.1"/>
    </source>
</evidence>
<name>A0ABR3K113_9AGAR</name>
<gene>
    <name evidence="1" type="ORF">HGRIS_006010</name>
</gene>
<proteinExistence type="predicted"/>
<dbReference type="Proteomes" id="UP001556367">
    <property type="component" value="Unassembled WGS sequence"/>
</dbReference>
<protein>
    <submittedName>
        <fullName evidence="1">Uncharacterized protein</fullName>
    </submittedName>
</protein>
<organism evidence="1 2">
    <name type="scientific">Hohenbuehelia grisea</name>
    <dbReference type="NCBI Taxonomy" id="104357"/>
    <lineage>
        <taxon>Eukaryota</taxon>
        <taxon>Fungi</taxon>
        <taxon>Dikarya</taxon>
        <taxon>Basidiomycota</taxon>
        <taxon>Agaricomycotina</taxon>
        <taxon>Agaricomycetes</taxon>
        <taxon>Agaricomycetidae</taxon>
        <taxon>Agaricales</taxon>
        <taxon>Pleurotineae</taxon>
        <taxon>Pleurotaceae</taxon>
        <taxon>Hohenbuehelia</taxon>
    </lineage>
</organism>
<evidence type="ECO:0000313" key="2">
    <source>
        <dbReference type="Proteomes" id="UP001556367"/>
    </source>
</evidence>
<comment type="caution">
    <text evidence="1">The sequence shown here is derived from an EMBL/GenBank/DDBJ whole genome shotgun (WGS) entry which is preliminary data.</text>
</comment>
<keyword evidence="2" id="KW-1185">Reference proteome</keyword>
<reference evidence="2" key="1">
    <citation type="submission" date="2024-06" db="EMBL/GenBank/DDBJ databases">
        <title>Multi-omics analyses provide insights into the biosynthesis of the anticancer antibiotic pleurotin in Hohenbuehelia grisea.</title>
        <authorList>
            <person name="Weaver J.A."/>
            <person name="Alberti F."/>
        </authorList>
    </citation>
    <scope>NUCLEOTIDE SEQUENCE [LARGE SCALE GENOMIC DNA]</scope>
    <source>
        <strain evidence="2">T-177</strain>
    </source>
</reference>
<sequence>MCRTVITEAYGKTGQKPNKDQAHIVKTKHNHHICIQFQVAGTGSCYPITLNDRSEEKEGASCTSTEKIERQVPEKVREVIPAKK</sequence>